<gene>
    <name evidence="5" type="primary">prmB</name>
    <name evidence="5" type="ORF">DSM104443_00995</name>
</gene>
<keyword evidence="5" id="KW-0687">Ribonucleoprotein</keyword>
<dbReference type="Proteomes" id="UP000501534">
    <property type="component" value="Chromosome"/>
</dbReference>
<dbReference type="Gene3D" id="1.10.8.10">
    <property type="entry name" value="DNA helicase RuvA subunit, C-terminal domain"/>
    <property type="match status" value="1"/>
</dbReference>
<dbReference type="GO" id="GO:0005840">
    <property type="term" value="C:ribosome"/>
    <property type="evidence" value="ECO:0007669"/>
    <property type="project" value="UniProtKB-KW"/>
</dbReference>
<dbReference type="Gene3D" id="3.40.50.150">
    <property type="entry name" value="Vaccinia Virus protein VP39"/>
    <property type="match status" value="1"/>
</dbReference>
<protein>
    <submittedName>
        <fullName evidence="5">50S ribosomal protein L3 glutamine methyltransferase</fullName>
        <ecNumber evidence="5">2.1.1.298</ecNumber>
    </submittedName>
</protein>
<dbReference type="GO" id="GO:0005829">
    <property type="term" value="C:cytosol"/>
    <property type="evidence" value="ECO:0007669"/>
    <property type="project" value="TreeGrafter"/>
</dbReference>
<dbReference type="KEGG" id="uru:DSM104443_00995"/>
<dbReference type="NCBIfam" id="TIGR00536">
    <property type="entry name" value="hemK_fam"/>
    <property type="match status" value="1"/>
</dbReference>
<dbReference type="PANTHER" id="PTHR47806:SF1">
    <property type="entry name" value="RIBOSOMAL PROTEIN UL3 GLUTAMINE METHYLTRANSFERASE"/>
    <property type="match status" value="1"/>
</dbReference>
<accession>A0A6M4GTX4</accession>
<dbReference type="RefSeq" id="WP_246232514.1">
    <property type="nucleotide sequence ID" value="NZ_CP053069.1"/>
</dbReference>
<dbReference type="InterPro" id="IPR002052">
    <property type="entry name" value="DNA_methylase_N6_adenine_CS"/>
</dbReference>
<dbReference type="GO" id="GO:0032259">
    <property type="term" value="P:methylation"/>
    <property type="evidence" value="ECO:0007669"/>
    <property type="project" value="UniProtKB-KW"/>
</dbReference>
<dbReference type="SUPFAM" id="SSF53335">
    <property type="entry name" value="S-adenosyl-L-methionine-dependent methyltransferases"/>
    <property type="match status" value="1"/>
</dbReference>
<keyword evidence="2 5" id="KW-0808">Transferase</keyword>
<keyword evidence="1 5" id="KW-0489">Methyltransferase</keyword>
<evidence type="ECO:0000256" key="1">
    <source>
        <dbReference type="ARBA" id="ARBA00022603"/>
    </source>
</evidence>
<dbReference type="InterPro" id="IPR017127">
    <property type="entry name" value="Ribosome_uL3_MTase"/>
</dbReference>
<keyword evidence="5" id="KW-0689">Ribosomal protein</keyword>
<dbReference type="InterPro" id="IPR004556">
    <property type="entry name" value="HemK-like"/>
</dbReference>
<keyword evidence="3" id="KW-0949">S-adenosyl-L-methionine</keyword>
<dbReference type="GO" id="GO:0036009">
    <property type="term" value="F:protein-glutamine N-methyltransferase activity"/>
    <property type="evidence" value="ECO:0007669"/>
    <property type="project" value="InterPro"/>
</dbReference>
<dbReference type="AlphaFoldDB" id="A0A6M4GTX4"/>
<dbReference type="InterPro" id="IPR007848">
    <property type="entry name" value="Small_mtfrase_dom"/>
</dbReference>
<organism evidence="5 6">
    <name type="scientific">Usitatibacter rugosus</name>
    <dbReference type="NCBI Taxonomy" id="2732067"/>
    <lineage>
        <taxon>Bacteria</taxon>
        <taxon>Pseudomonadati</taxon>
        <taxon>Pseudomonadota</taxon>
        <taxon>Betaproteobacteria</taxon>
        <taxon>Nitrosomonadales</taxon>
        <taxon>Usitatibacteraceae</taxon>
        <taxon>Usitatibacter</taxon>
    </lineage>
</organism>
<sequence length="295" mass="32835">MTVSELLDEAVARLEKADVSFGHGTTNVLDEAVWLLLHSLRLPLDSLNEHLPDTPTVAKVKSFRALVERRIATRKPAAYLLKEAWLGEHRFYVDERVIVPRSFIAEWMQPRRWDELPTFFGHPNRESVGSVLDLCTGSGCLAILAALMFPGAKVDGADLSQDALDVAKRNILDYGLARRIGLVRSDLFAALGERTYDLILSNPPYVKASSMKKLPAEYRAEPTLALASGRDGLDHTRTILREAAAHLNPGGMLVVEIGHNRKALERAFPRLPFKWPETSSGAGYVFTLRREELAL</sequence>
<reference evidence="5 6" key="1">
    <citation type="submission" date="2020-04" db="EMBL/GenBank/DDBJ databases">
        <title>Usitatibacter rugosus gen. nov., sp. nov. and Usitatibacter palustris sp. nov., novel members of Usitatibacteraceae fam. nov. within the order Nitrosomonadales isolated from soil.</title>
        <authorList>
            <person name="Huber K.J."/>
            <person name="Neumann-Schaal M."/>
            <person name="Geppert A."/>
            <person name="Luckner M."/>
            <person name="Wanner G."/>
            <person name="Overmann J."/>
        </authorList>
    </citation>
    <scope>NUCLEOTIDE SEQUENCE [LARGE SCALE GENOMIC DNA]</scope>
    <source>
        <strain evidence="5 6">0125_3</strain>
    </source>
</reference>
<dbReference type="CDD" id="cd02440">
    <property type="entry name" value="AdoMet_MTases"/>
    <property type="match status" value="1"/>
</dbReference>
<keyword evidence="6" id="KW-1185">Reference proteome</keyword>
<evidence type="ECO:0000256" key="3">
    <source>
        <dbReference type="ARBA" id="ARBA00022691"/>
    </source>
</evidence>
<feature type="domain" description="Methyltransferase small" evidence="4">
    <location>
        <begin position="127"/>
        <end position="210"/>
    </location>
</feature>
<evidence type="ECO:0000313" key="6">
    <source>
        <dbReference type="Proteomes" id="UP000501534"/>
    </source>
</evidence>
<name>A0A6M4GTX4_9PROT</name>
<evidence type="ECO:0000313" key="5">
    <source>
        <dbReference type="EMBL" id="QJR09944.1"/>
    </source>
</evidence>
<evidence type="ECO:0000259" key="4">
    <source>
        <dbReference type="Pfam" id="PF05175"/>
    </source>
</evidence>
<proteinExistence type="predicted"/>
<dbReference type="EMBL" id="CP053069">
    <property type="protein sequence ID" value="QJR09944.1"/>
    <property type="molecule type" value="Genomic_DNA"/>
</dbReference>
<dbReference type="PIRSF" id="PIRSF037167">
    <property type="entry name" value="Mtase_YfcB_prd"/>
    <property type="match status" value="1"/>
</dbReference>
<dbReference type="GO" id="GO:0003676">
    <property type="term" value="F:nucleic acid binding"/>
    <property type="evidence" value="ECO:0007669"/>
    <property type="project" value="InterPro"/>
</dbReference>
<dbReference type="EC" id="2.1.1.298" evidence="5"/>
<dbReference type="PROSITE" id="PS00092">
    <property type="entry name" value="N6_MTASE"/>
    <property type="match status" value="1"/>
</dbReference>
<dbReference type="NCBIfam" id="TIGR03533">
    <property type="entry name" value="L3_gln_methyl"/>
    <property type="match status" value="1"/>
</dbReference>
<dbReference type="InterPro" id="IPR029063">
    <property type="entry name" value="SAM-dependent_MTases_sf"/>
</dbReference>
<evidence type="ECO:0000256" key="2">
    <source>
        <dbReference type="ARBA" id="ARBA00022679"/>
    </source>
</evidence>
<dbReference type="PANTHER" id="PTHR47806">
    <property type="entry name" value="50S RIBOSOMAL PROTEIN L3 GLUTAMINE METHYLTRANSFERASE"/>
    <property type="match status" value="1"/>
</dbReference>
<dbReference type="Pfam" id="PF05175">
    <property type="entry name" value="MTS"/>
    <property type="match status" value="1"/>
</dbReference>